<organism evidence="1 2">
    <name type="scientific">Vibrio maritimus</name>
    <dbReference type="NCBI Taxonomy" id="990268"/>
    <lineage>
        <taxon>Bacteria</taxon>
        <taxon>Pseudomonadati</taxon>
        <taxon>Pseudomonadota</taxon>
        <taxon>Gammaproteobacteria</taxon>
        <taxon>Vibrionales</taxon>
        <taxon>Vibrionaceae</taxon>
        <taxon>Vibrio</taxon>
    </lineage>
</organism>
<sequence length="58" mass="6334">MAGFSTFGELFGVNINETLSAIFFSRRSEGLEQAHGQFVLIMPLIPITSHNSSCVLMS</sequence>
<dbReference type="EMBL" id="BBMT01000001">
    <property type="protein sequence ID" value="GAL31950.1"/>
    <property type="molecule type" value="Genomic_DNA"/>
</dbReference>
<gene>
    <name evidence="1" type="ORF">JCM19240_5381</name>
</gene>
<name>A0A090SW04_9VIBR</name>
<evidence type="ECO:0000313" key="2">
    <source>
        <dbReference type="Proteomes" id="UP000029224"/>
    </source>
</evidence>
<reference evidence="1 2" key="1">
    <citation type="submission" date="2014-09" db="EMBL/GenBank/DDBJ databases">
        <title>Vibrio maritimus JCM 19240. (C210) whole genome shotgun sequence.</title>
        <authorList>
            <person name="Sawabe T."/>
            <person name="Meirelles P."/>
            <person name="Nakanishi M."/>
            <person name="Sayaka M."/>
            <person name="Hattori M."/>
            <person name="Ohkuma M."/>
        </authorList>
    </citation>
    <scope>NUCLEOTIDE SEQUENCE [LARGE SCALE GENOMIC DNA]</scope>
    <source>
        <strain evidence="1 2">JCM 19240</strain>
    </source>
</reference>
<comment type="caution">
    <text evidence="1">The sequence shown here is derived from an EMBL/GenBank/DDBJ whole genome shotgun (WGS) entry which is preliminary data.</text>
</comment>
<proteinExistence type="predicted"/>
<evidence type="ECO:0000313" key="1">
    <source>
        <dbReference type="EMBL" id="GAL31950.1"/>
    </source>
</evidence>
<protein>
    <submittedName>
        <fullName evidence="1">Uncharacterized protein</fullName>
    </submittedName>
</protein>
<accession>A0A090SW04</accession>
<dbReference type="AlphaFoldDB" id="A0A090SW04"/>
<dbReference type="Proteomes" id="UP000029224">
    <property type="component" value="Unassembled WGS sequence"/>
</dbReference>
<reference evidence="1 2" key="2">
    <citation type="submission" date="2014-09" db="EMBL/GenBank/DDBJ databases">
        <authorList>
            <consortium name="NBRP consortium"/>
            <person name="Sawabe T."/>
            <person name="Meirelles P."/>
            <person name="Nakanishi M."/>
            <person name="Sayaka M."/>
            <person name="Hattori M."/>
            <person name="Ohkuma M."/>
        </authorList>
    </citation>
    <scope>NUCLEOTIDE SEQUENCE [LARGE SCALE GENOMIC DNA]</scope>
    <source>
        <strain evidence="1 2">JCM 19240</strain>
    </source>
</reference>
<keyword evidence="2" id="KW-1185">Reference proteome</keyword>